<name>A0A7C8IFW7_9PLEO</name>
<dbReference type="OrthoDB" id="439993at2759"/>
<protein>
    <submittedName>
        <fullName evidence="1">Uncharacterized protein</fullName>
    </submittedName>
</protein>
<keyword evidence="2" id="KW-1185">Reference proteome</keyword>
<dbReference type="AlphaFoldDB" id="A0A7C8IFW7"/>
<dbReference type="SUPFAM" id="SSF46785">
    <property type="entry name" value="Winged helix' DNA-binding domain"/>
    <property type="match status" value="1"/>
</dbReference>
<dbReference type="Gene3D" id="1.10.10.10">
    <property type="entry name" value="Winged helix-like DNA-binding domain superfamily/Winged helix DNA-binding domain"/>
    <property type="match status" value="1"/>
</dbReference>
<evidence type="ECO:0000313" key="1">
    <source>
        <dbReference type="EMBL" id="KAF2876191.1"/>
    </source>
</evidence>
<gene>
    <name evidence="1" type="ORF">BDV95DRAFT_602205</name>
</gene>
<organism evidence="1 2">
    <name type="scientific">Massariosphaeria phaeospora</name>
    <dbReference type="NCBI Taxonomy" id="100035"/>
    <lineage>
        <taxon>Eukaryota</taxon>
        <taxon>Fungi</taxon>
        <taxon>Dikarya</taxon>
        <taxon>Ascomycota</taxon>
        <taxon>Pezizomycotina</taxon>
        <taxon>Dothideomycetes</taxon>
        <taxon>Pleosporomycetidae</taxon>
        <taxon>Pleosporales</taxon>
        <taxon>Pleosporales incertae sedis</taxon>
        <taxon>Massariosphaeria</taxon>
    </lineage>
</organism>
<evidence type="ECO:0000313" key="2">
    <source>
        <dbReference type="Proteomes" id="UP000481861"/>
    </source>
</evidence>
<accession>A0A7C8IFW7</accession>
<sequence length="142" mass="16177">MPLKDRASNRKGRESVLFTDVVLLHRGGHSYNETDVVDSLTIARRISSRSMFTCSIEFDNLPMSSDPAEIRAQVEFYFSLQFTCSIEFDNLPISSDPAEIRAQVEFYFSPQNLRGEQHLFHKIEGPRNIPVSIKHAKSPCTI</sequence>
<dbReference type="Proteomes" id="UP000481861">
    <property type="component" value="Unassembled WGS sequence"/>
</dbReference>
<reference evidence="1 2" key="1">
    <citation type="submission" date="2020-01" db="EMBL/GenBank/DDBJ databases">
        <authorList>
            <consortium name="DOE Joint Genome Institute"/>
            <person name="Haridas S."/>
            <person name="Albert R."/>
            <person name="Binder M."/>
            <person name="Bloem J."/>
            <person name="Labutti K."/>
            <person name="Salamov A."/>
            <person name="Andreopoulos B."/>
            <person name="Baker S.E."/>
            <person name="Barry K."/>
            <person name="Bills G."/>
            <person name="Bluhm B.H."/>
            <person name="Cannon C."/>
            <person name="Castanera R."/>
            <person name="Culley D.E."/>
            <person name="Daum C."/>
            <person name="Ezra D."/>
            <person name="Gonzalez J.B."/>
            <person name="Henrissat B."/>
            <person name="Kuo A."/>
            <person name="Liang C."/>
            <person name="Lipzen A."/>
            <person name="Lutzoni F."/>
            <person name="Magnuson J."/>
            <person name="Mondo S."/>
            <person name="Nolan M."/>
            <person name="Ohm R."/>
            <person name="Pangilinan J."/>
            <person name="Park H.-J.H."/>
            <person name="Ramirez L."/>
            <person name="Alfaro M."/>
            <person name="Sun H."/>
            <person name="Tritt A."/>
            <person name="Yoshinaga Y."/>
            <person name="Zwiers L.-H.L."/>
            <person name="Turgeon B.G."/>
            <person name="Goodwin S.B."/>
            <person name="Spatafora J.W."/>
            <person name="Crous P.W."/>
            <person name="Grigoriev I.V."/>
        </authorList>
    </citation>
    <scope>NUCLEOTIDE SEQUENCE [LARGE SCALE GENOMIC DNA]</scope>
    <source>
        <strain evidence="1 2">CBS 611.86</strain>
    </source>
</reference>
<dbReference type="InterPro" id="IPR036388">
    <property type="entry name" value="WH-like_DNA-bd_sf"/>
</dbReference>
<dbReference type="InterPro" id="IPR036390">
    <property type="entry name" value="WH_DNA-bd_sf"/>
</dbReference>
<comment type="caution">
    <text evidence="1">The sequence shown here is derived from an EMBL/GenBank/DDBJ whole genome shotgun (WGS) entry which is preliminary data.</text>
</comment>
<proteinExistence type="predicted"/>
<dbReference type="EMBL" id="JAADJZ010000003">
    <property type="protein sequence ID" value="KAF2876191.1"/>
    <property type="molecule type" value="Genomic_DNA"/>
</dbReference>